<dbReference type="AlphaFoldDB" id="A0AAE0N1X7"/>
<dbReference type="Pfam" id="PF12855">
    <property type="entry name" value="Ecl1"/>
    <property type="match status" value="1"/>
</dbReference>
<reference evidence="1" key="1">
    <citation type="journal article" date="2023" name="Mol. Phylogenet. Evol.">
        <title>Genome-scale phylogeny and comparative genomics of the fungal order Sordariales.</title>
        <authorList>
            <person name="Hensen N."/>
            <person name="Bonometti L."/>
            <person name="Westerberg I."/>
            <person name="Brannstrom I.O."/>
            <person name="Guillou S."/>
            <person name="Cros-Aarteil S."/>
            <person name="Calhoun S."/>
            <person name="Haridas S."/>
            <person name="Kuo A."/>
            <person name="Mondo S."/>
            <person name="Pangilinan J."/>
            <person name="Riley R."/>
            <person name="LaButti K."/>
            <person name="Andreopoulos B."/>
            <person name="Lipzen A."/>
            <person name="Chen C."/>
            <person name="Yan M."/>
            <person name="Daum C."/>
            <person name="Ng V."/>
            <person name="Clum A."/>
            <person name="Steindorff A."/>
            <person name="Ohm R.A."/>
            <person name="Martin F."/>
            <person name="Silar P."/>
            <person name="Natvig D.O."/>
            <person name="Lalanne C."/>
            <person name="Gautier V."/>
            <person name="Ament-Velasquez S.L."/>
            <person name="Kruys A."/>
            <person name="Hutchinson M.I."/>
            <person name="Powell A.J."/>
            <person name="Barry K."/>
            <person name="Miller A.N."/>
            <person name="Grigoriev I.V."/>
            <person name="Debuchy R."/>
            <person name="Gladieux P."/>
            <person name="Hiltunen Thoren M."/>
            <person name="Johannesson H."/>
        </authorList>
    </citation>
    <scope>NUCLEOTIDE SEQUENCE</scope>
    <source>
        <strain evidence="1">CBS 232.78</strain>
    </source>
</reference>
<dbReference type="Proteomes" id="UP001285441">
    <property type="component" value="Unassembled WGS sequence"/>
</dbReference>
<organism evidence="1 2">
    <name type="scientific">Podospora didyma</name>
    <dbReference type="NCBI Taxonomy" id="330526"/>
    <lineage>
        <taxon>Eukaryota</taxon>
        <taxon>Fungi</taxon>
        <taxon>Dikarya</taxon>
        <taxon>Ascomycota</taxon>
        <taxon>Pezizomycotina</taxon>
        <taxon>Sordariomycetes</taxon>
        <taxon>Sordariomycetidae</taxon>
        <taxon>Sordariales</taxon>
        <taxon>Podosporaceae</taxon>
        <taxon>Podospora</taxon>
    </lineage>
</organism>
<reference evidence="1" key="2">
    <citation type="submission" date="2023-06" db="EMBL/GenBank/DDBJ databases">
        <authorList>
            <consortium name="Lawrence Berkeley National Laboratory"/>
            <person name="Haridas S."/>
            <person name="Hensen N."/>
            <person name="Bonometti L."/>
            <person name="Westerberg I."/>
            <person name="Brannstrom I.O."/>
            <person name="Guillou S."/>
            <person name="Cros-Aarteil S."/>
            <person name="Calhoun S."/>
            <person name="Kuo A."/>
            <person name="Mondo S."/>
            <person name="Pangilinan J."/>
            <person name="Riley R."/>
            <person name="LaButti K."/>
            <person name="Andreopoulos B."/>
            <person name="Lipzen A."/>
            <person name="Chen C."/>
            <person name="Yanf M."/>
            <person name="Daum C."/>
            <person name="Ng V."/>
            <person name="Clum A."/>
            <person name="Steindorff A."/>
            <person name="Ohm R."/>
            <person name="Martin F."/>
            <person name="Silar P."/>
            <person name="Natvig D."/>
            <person name="Lalanne C."/>
            <person name="Gautier V."/>
            <person name="Ament-velasquez S.L."/>
            <person name="Kruys A."/>
            <person name="Hutchinson M.I."/>
            <person name="Powell A.J."/>
            <person name="Barry K."/>
            <person name="Miller A.N."/>
            <person name="Grigoriev I.V."/>
            <person name="Debuchy R."/>
            <person name="Gladieux P."/>
            <person name="Thoren M.H."/>
            <person name="Johannesson H."/>
        </authorList>
    </citation>
    <scope>NUCLEOTIDE SEQUENCE</scope>
    <source>
        <strain evidence="1">CBS 232.78</strain>
    </source>
</reference>
<gene>
    <name evidence="1" type="ORF">B0H63DRAFT_405486</name>
</gene>
<comment type="caution">
    <text evidence="1">The sequence shown here is derived from an EMBL/GenBank/DDBJ whole genome shotgun (WGS) entry which is preliminary data.</text>
</comment>
<evidence type="ECO:0000313" key="2">
    <source>
        <dbReference type="Proteomes" id="UP001285441"/>
    </source>
</evidence>
<keyword evidence="2" id="KW-1185">Reference proteome</keyword>
<protein>
    <submittedName>
        <fullName evidence="1">Uncharacterized protein</fullName>
    </submittedName>
</protein>
<evidence type="ECO:0000313" key="1">
    <source>
        <dbReference type="EMBL" id="KAK3366449.1"/>
    </source>
</evidence>
<accession>A0AAE0N1X7</accession>
<name>A0AAE0N1X7_9PEZI</name>
<sequence>MSFDWAHQFCLACDKQTDGTTYCSESCRLADYEKTLSAPSSALSPLISHTSVCSFGSGLEYLPDKAVKELGEYAKSFESVKRQRAYNTKRFHLPPTHLLFSIRKRLCPTSLDIHSS</sequence>
<dbReference type="EMBL" id="JAULSW010000012">
    <property type="protein sequence ID" value="KAK3366449.1"/>
    <property type="molecule type" value="Genomic_DNA"/>
</dbReference>
<proteinExistence type="predicted"/>
<dbReference type="InterPro" id="IPR024368">
    <property type="entry name" value="Ecl1/2/3"/>
</dbReference>